<dbReference type="OrthoDB" id="431454at2759"/>
<evidence type="ECO:0000313" key="4">
    <source>
        <dbReference type="Proteomes" id="UP000193642"/>
    </source>
</evidence>
<dbReference type="AlphaFoldDB" id="A0A1Y2CSJ2"/>
<dbReference type="Pfam" id="PF00092">
    <property type="entry name" value="VWA"/>
    <property type="match status" value="1"/>
</dbReference>
<dbReference type="InterPro" id="IPR036465">
    <property type="entry name" value="vWFA_dom_sf"/>
</dbReference>
<dbReference type="PANTHER" id="PTHR10098">
    <property type="entry name" value="RAPSYN-RELATED"/>
    <property type="match status" value="1"/>
</dbReference>
<sequence>MTTSISAVEFNSDAGLTAAFLNQVNTLTDTNRTGTFKKPDGSTWTFSAATVNSTSHILIVVAPNSDISALSDSMKRSYITLLAVAVTITVLCTVIAAWISYRVTGSLAQKILNPMESMVAKLSNIAVNELHFEFENKPLFSQELNNVNDNFKNLLTAVRFGNTAYYNDDLMLALDNYLAAEAMMIRLGNERGQGVCANNLGNVYRMLDGEFQKAVNSYNRAVAIATNMLNNPSNGEDTQATLRTVLANRLNNMGVLFKENTVDGVLGRIDAANAESFFEKSLALHRQTDNLEGIAQVSGNLGQLYLTPSVNKLAKAEELITDAFHLVRTRNNDPVAFQYACLNMGLLCEAQHKYAEAVTWYLYVLQRFDVAVKFIQKLVLTRLITLCEEKDLSKGVDRPELAKVLRVMAQPVFGEIDVASGSSEMKKNVTFVLDTSGSMTGTYIRTCRASIKEIIKKNCTDADTISLLKFDHRFQQVFSEMSKSDPNQLTQMFHLIDTNTEAEGGTAFYDAIAFALRDIAMAPKSQGDKWIVALTDGDDVSPNKVASKQAMEKIFGKHKDIGLIVITVGALRTEAEIKRMVALAGDKRGMLIRSEANSGGIKDAFGQAAKIMALRGNVNVESL</sequence>
<reference evidence="3 4" key="1">
    <citation type="submission" date="2016-07" db="EMBL/GenBank/DDBJ databases">
        <title>Pervasive Adenine N6-methylation of Active Genes in Fungi.</title>
        <authorList>
            <consortium name="DOE Joint Genome Institute"/>
            <person name="Mondo S.J."/>
            <person name="Dannebaum R.O."/>
            <person name="Kuo R.C."/>
            <person name="Labutti K."/>
            <person name="Haridas S."/>
            <person name="Kuo A."/>
            <person name="Salamov A."/>
            <person name="Ahrendt S.R."/>
            <person name="Lipzen A."/>
            <person name="Sullivan W."/>
            <person name="Andreopoulos W.B."/>
            <person name="Clum A."/>
            <person name="Lindquist E."/>
            <person name="Daum C."/>
            <person name="Ramamoorthy G.K."/>
            <person name="Gryganskyi A."/>
            <person name="Culley D."/>
            <person name="Magnuson J.K."/>
            <person name="James T.Y."/>
            <person name="O'Malley M.A."/>
            <person name="Stajich J.E."/>
            <person name="Spatafora J.W."/>
            <person name="Visel A."/>
            <person name="Grigoriev I.V."/>
        </authorList>
    </citation>
    <scope>NUCLEOTIDE SEQUENCE [LARGE SCALE GENOMIC DNA]</scope>
    <source>
        <strain evidence="3 4">JEL800</strain>
    </source>
</reference>
<dbReference type="InterPro" id="IPR002035">
    <property type="entry name" value="VWF_A"/>
</dbReference>
<dbReference type="PANTHER" id="PTHR10098:SF108">
    <property type="entry name" value="TETRATRICOPEPTIDE REPEAT PROTEIN 28"/>
    <property type="match status" value="1"/>
</dbReference>
<evidence type="ECO:0000259" key="2">
    <source>
        <dbReference type="PROSITE" id="PS50234"/>
    </source>
</evidence>
<keyword evidence="1" id="KW-1133">Transmembrane helix</keyword>
<dbReference type="SMART" id="SM00327">
    <property type="entry name" value="VWA"/>
    <property type="match status" value="1"/>
</dbReference>
<accession>A0A1Y2CSJ2</accession>
<dbReference type="Gene3D" id="3.40.50.410">
    <property type="entry name" value="von Willebrand factor, type A domain"/>
    <property type="match status" value="1"/>
</dbReference>
<gene>
    <name evidence="3" type="ORF">BCR33DRAFT_713566</name>
</gene>
<dbReference type="Proteomes" id="UP000193642">
    <property type="component" value="Unassembled WGS sequence"/>
</dbReference>
<dbReference type="EMBL" id="MCGO01000008">
    <property type="protein sequence ID" value="ORY49972.1"/>
    <property type="molecule type" value="Genomic_DNA"/>
</dbReference>
<dbReference type="InterPro" id="IPR011990">
    <property type="entry name" value="TPR-like_helical_dom_sf"/>
</dbReference>
<organism evidence="3 4">
    <name type="scientific">Rhizoclosmatium globosum</name>
    <dbReference type="NCBI Taxonomy" id="329046"/>
    <lineage>
        <taxon>Eukaryota</taxon>
        <taxon>Fungi</taxon>
        <taxon>Fungi incertae sedis</taxon>
        <taxon>Chytridiomycota</taxon>
        <taxon>Chytridiomycota incertae sedis</taxon>
        <taxon>Chytridiomycetes</taxon>
        <taxon>Chytridiales</taxon>
        <taxon>Chytriomycetaceae</taxon>
        <taxon>Rhizoclosmatium</taxon>
    </lineage>
</organism>
<dbReference type="Gene3D" id="1.25.40.10">
    <property type="entry name" value="Tetratricopeptide repeat domain"/>
    <property type="match status" value="1"/>
</dbReference>
<keyword evidence="1" id="KW-0472">Membrane</keyword>
<dbReference type="SUPFAM" id="SSF53300">
    <property type="entry name" value="vWA-like"/>
    <property type="match status" value="1"/>
</dbReference>
<evidence type="ECO:0000256" key="1">
    <source>
        <dbReference type="SAM" id="Phobius"/>
    </source>
</evidence>
<keyword evidence="1" id="KW-0812">Transmembrane</keyword>
<comment type="caution">
    <text evidence="3">The sequence shown here is derived from an EMBL/GenBank/DDBJ whole genome shotgun (WGS) entry which is preliminary data.</text>
</comment>
<keyword evidence="4" id="KW-1185">Reference proteome</keyword>
<feature type="domain" description="VWFA" evidence="2">
    <location>
        <begin position="428"/>
        <end position="608"/>
    </location>
</feature>
<name>A0A1Y2CSJ2_9FUNG</name>
<dbReference type="SUPFAM" id="SSF48452">
    <property type="entry name" value="TPR-like"/>
    <property type="match status" value="1"/>
</dbReference>
<dbReference type="CDD" id="cd00198">
    <property type="entry name" value="vWFA"/>
    <property type="match status" value="1"/>
</dbReference>
<dbReference type="Pfam" id="PF13424">
    <property type="entry name" value="TPR_12"/>
    <property type="match status" value="1"/>
</dbReference>
<feature type="transmembrane region" description="Helical" evidence="1">
    <location>
        <begin position="78"/>
        <end position="101"/>
    </location>
</feature>
<dbReference type="PROSITE" id="PS50234">
    <property type="entry name" value="VWFA"/>
    <property type="match status" value="1"/>
</dbReference>
<protein>
    <submittedName>
        <fullName evidence="3">VWA-like protein</fullName>
    </submittedName>
</protein>
<proteinExistence type="predicted"/>
<evidence type="ECO:0000313" key="3">
    <source>
        <dbReference type="EMBL" id="ORY49972.1"/>
    </source>
</evidence>